<dbReference type="Gramene" id="OIS98746">
    <property type="protein sequence ID" value="OIS98746"/>
    <property type="gene ID" value="A4A49_27849"/>
</dbReference>
<dbReference type="EMBL" id="MJEQ01037191">
    <property type="protein sequence ID" value="OIS98746.1"/>
    <property type="molecule type" value="Genomic_DNA"/>
</dbReference>
<dbReference type="OMA" id="RDPICIS"/>
<dbReference type="PANTHER" id="PTHR46692:SF7">
    <property type="entry name" value="INOSINE_URIDINE-PREFERRING NUCLEOSIDE HYDROLASE DOMAIN-CONTAINING PROTEIN"/>
    <property type="match status" value="1"/>
</dbReference>
<dbReference type="Gene3D" id="3.90.245.10">
    <property type="entry name" value="Ribonucleoside hydrolase-like"/>
    <property type="match status" value="1"/>
</dbReference>
<keyword evidence="4" id="KW-1185">Reference proteome</keyword>
<evidence type="ECO:0000256" key="1">
    <source>
        <dbReference type="ARBA" id="ARBA00009176"/>
    </source>
</evidence>
<evidence type="ECO:0000259" key="2">
    <source>
        <dbReference type="Pfam" id="PF01156"/>
    </source>
</evidence>
<dbReference type="InterPro" id="IPR001910">
    <property type="entry name" value="Inosine/uridine_hydrolase_dom"/>
</dbReference>
<name>A0A1J6IIN5_NICAT</name>
<evidence type="ECO:0000313" key="4">
    <source>
        <dbReference type="Proteomes" id="UP000187609"/>
    </source>
</evidence>
<dbReference type="STRING" id="49451.A0A1J6IIN5"/>
<reference evidence="3" key="1">
    <citation type="submission" date="2016-11" db="EMBL/GenBank/DDBJ databases">
        <title>The genome of Nicotiana attenuata.</title>
        <authorList>
            <person name="Xu S."/>
            <person name="Brockmoeller T."/>
            <person name="Gaquerel E."/>
            <person name="Navarro A."/>
            <person name="Kuhl H."/>
            <person name="Gase K."/>
            <person name="Ling Z."/>
            <person name="Zhou W."/>
            <person name="Kreitzer C."/>
            <person name="Stanke M."/>
            <person name="Tang H."/>
            <person name="Lyons E."/>
            <person name="Pandey P."/>
            <person name="Pandey S.P."/>
            <person name="Timmermann B."/>
            <person name="Baldwin I.T."/>
        </authorList>
    </citation>
    <scope>NUCLEOTIDE SEQUENCE [LARGE SCALE GENOMIC DNA]</scope>
    <source>
        <strain evidence="3">UT</strain>
    </source>
</reference>
<accession>A0A1J6IIN5</accession>
<dbReference type="Proteomes" id="UP000187609">
    <property type="component" value="Unassembled WGS sequence"/>
</dbReference>
<organism evidence="3 4">
    <name type="scientific">Nicotiana attenuata</name>
    <name type="common">Coyote tobacco</name>
    <dbReference type="NCBI Taxonomy" id="49451"/>
    <lineage>
        <taxon>Eukaryota</taxon>
        <taxon>Viridiplantae</taxon>
        <taxon>Streptophyta</taxon>
        <taxon>Embryophyta</taxon>
        <taxon>Tracheophyta</taxon>
        <taxon>Spermatophyta</taxon>
        <taxon>Magnoliopsida</taxon>
        <taxon>eudicotyledons</taxon>
        <taxon>Gunneridae</taxon>
        <taxon>Pentapetalae</taxon>
        <taxon>asterids</taxon>
        <taxon>lamiids</taxon>
        <taxon>Solanales</taxon>
        <taxon>Solanaceae</taxon>
        <taxon>Nicotianoideae</taxon>
        <taxon>Nicotianeae</taxon>
        <taxon>Nicotiana</taxon>
    </lineage>
</organism>
<protein>
    <recommendedName>
        <fullName evidence="2">Inosine/uridine-preferring nucleoside hydrolase domain-containing protein</fullName>
    </recommendedName>
</protein>
<comment type="caution">
    <text evidence="3">The sequence shown here is derived from an EMBL/GenBank/DDBJ whole genome shotgun (WGS) entry which is preliminary data.</text>
</comment>
<dbReference type="AlphaFoldDB" id="A0A1J6IIN5"/>
<dbReference type="SUPFAM" id="SSF53590">
    <property type="entry name" value="Nucleoside hydrolase"/>
    <property type="match status" value="1"/>
</dbReference>
<feature type="domain" description="Inosine/uridine-preferring nucleoside hydrolase" evidence="2">
    <location>
        <begin position="29"/>
        <end position="255"/>
    </location>
</feature>
<dbReference type="PANTHER" id="PTHR46692">
    <property type="entry name" value="INOSINE-URIDINE PREFERRING NUCLEOSIDE HYDROLASE FAMILY PROTEIN"/>
    <property type="match status" value="1"/>
</dbReference>
<evidence type="ECO:0000313" key="3">
    <source>
        <dbReference type="EMBL" id="OIS98746.1"/>
    </source>
</evidence>
<dbReference type="Pfam" id="PF01156">
    <property type="entry name" value="IU_nuc_hydro"/>
    <property type="match status" value="1"/>
</dbReference>
<sequence>MCNFLSKLHSLNSVQPWDKTDELLATYCRNRVEPNAILVSQTGWANAATIDSVYDLLHMMGRDDIPVGLGDVFAMNQSDPVFSAVGNCRYNKVIPQGSGGYLDSDTLYGLARSLPRSPRRYTAENSAKFGAPRDTDHPELRQPLASEVLESVVKSLDPGSKISILTNGPLTNIAKIVLEGKNTSKAIQASGSSIIADILIVGGHINHDNTEKGNVINVPSNKFAELNMFLDPLAAKTVLSSEHNIILIPLGIQRKDMFVGEILGAVVAGDLSALKSTFEVKKLKVSATGVESEDGEIIIDKEHGKAVKVLENVDPSAYYNVLAKRLGDEKQFAVIGSFNEQRRIWSIPSV</sequence>
<comment type="similarity">
    <text evidence="1">Belongs to the IUNH family.</text>
</comment>
<dbReference type="GO" id="GO:0016799">
    <property type="term" value="F:hydrolase activity, hydrolyzing N-glycosyl compounds"/>
    <property type="evidence" value="ECO:0007669"/>
    <property type="project" value="InterPro"/>
</dbReference>
<gene>
    <name evidence="3" type="ORF">A4A49_27849</name>
</gene>
<dbReference type="InterPro" id="IPR036452">
    <property type="entry name" value="Ribo_hydro-like"/>
</dbReference>
<proteinExistence type="inferred from homology"/>